<accession>A0A402D5P4</accession>
<evidence type="ECO:0000313" key="1">
    <source>
        <dbReference type="EMBL" id="BDI29794.1"/>
    </source>
</evidence>
<dbReference type="KEGG" id="ccot:CCAX7_18450"/>
<gene>
    <name evidence="1" type="ORF">CCAX7_18450</name>
</gene>
<dbReference type="InterPro" id="IPR014262">
    <property type="entry name" value="HAF_rpt"/>
</dbReference>
<dbReference type="NCBIfam" id="TIGR02913">
    <property type="entry name" value="HAF_rpt"/>
    <property type="match status" value="3"/>
</dbReference>
<dbReference type="AlphaFoldDB" id="A0A402D5P4"/>
<dbReference type="Proteomes" id="UP000287394">
    <property type="component" value="Chromosome"/>
</dbReference>
<dbReference type="EMBL" id="AP025739">
    <property type="protein sequence ID" value="BDI29794.1"/>
    <property type="molecule type" value="Genomic_DNA"/>
</dbReference>
<sequence>MKLPYLVFIAFFGFCSAPAPAAPVAGAPQYQLTDLGVTPFIADNTSLSIDADGSVGLWRADAEGAAQAALWRNGATALFLRNPGYRSSVSRSLSAGGTLVVGWTSTSGNSVDSLATTRAFFARGGKPVVLGTLGGRDSQAFGVNAKGLIVGAAQTKARERHAFVLSSGGVMRDLGLLPAGRSSAAYAVNAAGAIVGAADAPLAGAKIFMNHAVLWRGGKMTDLGLLPEGQWAYATAINSRGDIVGLAGVKADTRAFLYREGHMIDLGSPGDDPVSARAIGDNGEIVGMFAVNERIHHAFLWKNGEIADLNTYLPKGSGWTLLQGDGVNARGQIVCQARSAQGEIHAVLLTPVQ</sequence>
<proteinExistence type="predicted"/>
<dbReference type="RefSeq" id="WP_165864634.1">
    <property type="nucleotide sequence ID" value="NZ_AP025739.1"/>
</dbReference>
<evidence type="ECO:0000313" key="2">
    <source>
        <dbReference type="Proteomes" id="UP000287394"/>
    </source>
</evidence>
<organism evidence="1 2">
    <name type="scientific">Capsulimonas corticalis</name>
    <dbReference type="NCBI Taxonomy" id="2219043"/>
    <lineage>
        <taxon>Bacteria</taxon>
        <taxon>Bacillati</taxon>
        <taxon>Armatimonadota</taxon>
        <taxon>Armatimonadia</taxon>
        <taxon>Capsulimonadales</taxon>
        <taxon>Capsulimonadaceae</taxon>
        <taxon>Capsulimonas</taxon>
    </lineage>
</organism>
<name>A0A402D5P4_9BACT</name>
<protein>
    <submittedName>
        <fullName evidence="1">Uncharacterized protein</fullName>
    </submittedName>
</protein>
<reference evidence="1 2" key="1">
    <citation type="journal article" date="2019" name="Int. J. Syst. Evol. Microbiol.">
        <title>Capsulimonas corticalis gen. nov., sp. nov., an aerobic capsulated bacterium, of a novel bacterial order, Capsulimonadales ord. nov., of the class Armatimonadia of the phylum Armatimonadetes.</title>
        <authorList>
            <person name="Li J."/>
            <person name="Kudo C."/>
            <person name="Tonouchi A."/>
        </authorList>
    </citation>
    <scope>NUCLEOTIDE SEQUENCE [LARGE SCALE GENOMIC DNA]</scope>
    <source>
        <strain evidence="1 2">AX-7</strain>
    </source>
</reference>
<keyword evidence="2" id="KW-1185">Reference proteome</keyword>